<evidence type="ECO:0000259" key="2">
    <source>
        <dbReference type="SMART" id="SM00954"/>
    </source>
</evidence>
<dbReference type="Proteomes" id="UP001341444">
    <property type="component" value="Unassembled WGS sequence"/>
</dbReference>
<gene>
    <name evidence="3" type="ORF">P4T90_02555</name>
</gene>
<evidence type="ECO:0000313" key="4">
    <source>
        <dbReference type="Proteomes" id="UP001341444"/>
    </source>
</evidence>
<dbReference type="RefSeq" id="WP_066264523.1">
    <property type="nucleotide sequence ID" value="NZ_JARMAB010000004.1"/>
</dbReference>
<dbReference type="EMBL" id="JARMAB010000004">
    <property type="protein sequence ID" value="MED1201968.1"/>
    <property type="molecule type" value="Genomic_DNA"/>
</dbReference>
<dbReference type="Pfam" id="PF04607">
    <property type="entry name" value="RelA_SpoT"/>
    <property type="match status" value="1"/>
</dbReference>
<keyword evidence="4" id="KW-1185">Reference proteome</keyword>
<dbReference type="Gene3D" id="3.30.460.10">
    <property type="entry name" value="Beta Polymerase, domain 2"/>
    <property type="match status" value="1"/>
</dbReference>
<dbReference type="InterPro" id="IPR043519">
    <property type="entry name" value="NT_sf"/>
</dbReference>
<evidence type="ECO:0000313" key="3">
    <source>
        <dbReference type="EMBL" id="MED1201968.1"/>
    </source>
</evidence>
<name>A0ABU6MBB3_9BACI</name>
<feature type="domain" description="RelA/SpoT" evidence="2">
    <location>
        <begin position="43"/>
        <end position="169"/>
    </location>
</feature>
<dbReference type="PANTHER" id="PTHR41773">
    <property type="entry name" value="GTP PYROPHOSPHATASE-RELATED"/>
    <property type="match status" value="1"/>
</dbReference>
<dbReference type="InterPro" id="IPR007685">
    <property type="entry name" value="RelA_SpoT"/>
</dbReference>
<dbReference type="Gene3D" id="1.10.287.860">
    <property type="entry name" value="Nucleotidyltransferase"/>
    <property type="match status" value="1"/>
</dbReference>
<sequence length="350" mass="41108">MKEQILKDYDNKKIIFIELEEKIKGLINSLIKEQGLTIHGIESRVKQKESLSKKIDEKGDKYNGLEEITDTLGLRIITYFEDDVDKIANLIKTEFLLDEKNSTDKRDKKPDTFGYSSLHYIVKLKEPRASLPEYARFNDINFELQIRSILQHAWAEIEHDIGYKSAISIPKNVRRNFSRIASLLELADIEFIRIKKEIQKYSEKVKENIKLDNLNIPLDKVTLEEFLENSSLISEINYHFKRLFNAVEVKYSDRAVESDLKRLMYFNITTLEQLQSELFNRKDKILSFSAKWVEKNAITISKGVALFYLEYLLIGEKNDVNAIEKYLQEFSIGQEYRKTAEKILRVINEM</sequence>
<comment type="caution">
    <text evidence="3">The sequence shown here is derived from an EMBL/GenBank/DDBJ whole genome shotgun (WGS) entry which is preliminary data.</text>
</comment>
<reference evidence="3 4" key="1">
    <citation type="submission" date="2023-03" db="EMBL/GenBank/DDBJ databases">
        <title>Bacillus Genome Sequencing.</title>
        <authorList>
            <person name="Dunlap C."/>
        </authorList>
    </citation>
    <scope>NUCLEOTIDE SEQUENCE [LARGE SCALE GENOMIC DNA]</scope>
    <source>
        <strain evidence="3 4">B-23453</strain>
    </source>
</reference>
<evidence type="ECO:0000256" key="1">
    <source>
        <dbReference type="ARBA" id="ARBA00004976"/>
    </source>
</evidence>
<accession>A0ABU6MBB3</accession>
<protein>
    <recommendedName>
        <fullName evidence="2">RelA/SpoT domain-containing protein</fullName>
    </recommendedName>
</protein>
<organism evidence="3 4">
    <name type="scientific">Heyndrickxia acidicola</name>
    <dbReference type="NCBI Taxonomy" id="209389"/>
    <lineage>
        <taxon>Bacteria</taxon>
        <taxon>Bacillati</taxon>
        <taxon>Bacillota</taxon>
        <taxon>Bacilli</taxon>
        <taxon>Bacillales</taxon>
        <taxon>Bacillaceae</taxon>
        <taxon>Heyndrickxia</taxon>
    </lineage>
</organism>
<proteinExistence type="predicted"/>
<dbReference type="SUPFAM" id="SSF81301">
    <property type="entry name" value="Nucleotidyltransferase"/>
    <property type="match status" value="1"/>
</dbReference>
<comment type="pathway">
    <text evidence="1">Purine metabolism; ppGpp biosynthesis; ppGpp from GTP: step 1/2.</text>
</comment>
<dbReference type="CDD" id="cd05399">
    <property type="entry name" value="NT_Rel-Spo_like"/>
    <property type="match status" value="1"/>
</dbReference>
<dbReference type="PANTHER" id="PTHR41773:SF1">
    <property type="entry name" value="RELA_SPOT DOMAIN-CONTAINING PROTEIN"/>
    <property type="match status" value="1"/>
</dbReference>
<dbReference type="SMART" id="SM00954">
    <property type="entry name" value="RelA_SpoT"/>
    <property type="match status" value="1"/>
</dbReference>